<accession>A0A0B0MZ86</accession>
<evidence type="ECO:0000313" key="1">
    <source>
        <dbReference type="EMBL" id="KHG04784.1"/>
    </source>
</evidence>
<proteinExistence type="predicted"/>
<evidence type="ECO:0000313" key="2">
    <source>
        <dbReference type="Proteomes" id="UP000032142"/>
    </source>
</evidence>
<name>A0A0B0MZ86_GOSAR</name>
<dbReference type="EMBL" id="JRRC01418195">
    <property type="protein sequence ID" value="KHG04784.1"/>
    <property type="molecule type" value="Genomic_DNA"/>
</dbReference>
<sequence>MFFKKNNELGVCWAE</sequence>
<comment type="caution">
    <text evidence="1">The sequence shown here is derived from an EMBL/GenBank/DDBJ whole genome shotgun (WGS) entry which is preliminary data.</text>
</comment>
<dbReference type="Proteomes" id="UP000032142">
    <property type="component" value="Unassembled WGS sequence"/>
</dbReference>
<reference evidence="2" key="1">
    <citation type="submission" date="2014-09" db="EMBL/GenBank/DDBJ databases">
        <authorList>
            <person name="Mudge J."/>
            <person name="Ramaraj T."/>
            <person name="Lindquist I.E."/>
            <person name="Bharti A.K."/>
            <person name="Sundararajan A."/>
            <person name="Cameron C.T."/>
            <person name="Woodward J.E."/>
            <person name="May G.D."/>
            <person name="Brubaker C."/>
            <person name="Broadhvest J."/>
            <person name="Wilkins T.A."/>
        </authorList>
    </citation>
    <scope>NUCLEOTIDE SEQUENCE</scope>
    <source>
        <strain evidence="2">cv. AKA8401</strain>
    </source>
</reference>
<protein>
    <submittedName>
        <fullName evidence="1">Uncharacterized protein</fullName>
    </submittedName>
</protein>
<keyword evidence="2" id="KW-1185">Reference proteome</keyword>
<organism evidence="1 2">
    <name type="scientific">Gossypium arboreum</name>
    <name type="common">Tree cotton</name>
    <name type="synonym">Gossypium nanking</name>
    <dbReference type="NCBI Taxonomy" id="29729"/>
    <lineage>
        <taxon>Eukaryota</taxon>
        <taxon>Viridiplantae</taxon>
        <taxon>Streptophyta</taxon>
        <taxon>Embryophyta</taxon>
        <taxon>Tracheophyta</taxon>
        <taxon>Spermatophyta</taxon>
        <taxon>Magnoliopsida</taxon>
        <taxon>eudicotyledons</taxon>
        <taxon>Gunneridae</taxon>
        <taxon>Pentapetalae</taxon>
        <taxon>rosids</taxon>
        <taxon>malvids</taxon>
        <taxon>Malvales</taxon>
        <taxon>Malvaceae</taxon>
        <taxon>Malvoideae</taxon>
        <taxon>Gossypium</taxon>
    </lineage>
</organism>
<gene>
    <name evidence="1" type="ORF">F383_29621</name>
</gene>